<proteinExistence type="predicted"/>
<dbReference type="AlphaFoldDB" id="A0AAW0YZE9"/>
<dbReference type="RefSeq" id="XP_066802963.1">
    <property type="nucleotide sequence ID" value="XM_066946571.1"/>
</dbReference>
<name>A0AAW0YZE9_9TREE</name>
<feature type="region of interest" description="Disordered" evidence="1">
    <location>
        <begin position="100"/>
        <end position="123"/>
    </location>
</feature>
<reference evidence="2 3" key="1">
    <citation type="journal article" date="2024" name="bioRxiv">
        <title>Comparative genomics of Cryptococcus and Kwoniella reveals pathogenesis evolution and contrasting karyotype dynamics via intercentromeric recombination or chromosome fusion.</title>
        <authorList>
            <person name="Coelho M.A."/>
            <person name="David-Palma M."/>
            <person name="Shea T."/>
            <person name="Bowers K."/>
            <person name="McGinley-Smith S."/>
            <person name="Mohammad A.W."/>
            <person name="Gnirke A."/>
            <person name="Yurkov A.M."/>
            <person name="Nowrousian M."/>
            <person name="Sun S."/>
            <person name="Cuomo C.A."/>
            <person name="Heitman J."/>
        </authorList>
    </citation>
    <scope>NUCLEOTIDE SEQUENCE [LARGE SCALE GENOMIC DNA]</scope>
    <source>
        <strain evidence="2 3">CBS 13917</strain>
    </source>
</reference>
<keyword evidence="3" id="KW-1185">Reference proteome</keyword>
<sequence length="123" mass="13419">MASTWDVISAGLFLAIFLGIVYAGYRFSHLLQTQTTQTQSTLSQKGVTYNSGRLSVTTDRAPPTRDEYINNMQGAFERSAKNMKAHANAFTFGKGAGNENAAMASESSATPDKKGFRRTKKLD</sequence>
<evidence type="ECO:0000313" key="2">
    <source>
        <dbReference type="EMBL" id="KAK8854725.1"/>
    </source>
</evidence>
<dbReference type="EMBL" id="JBCAWK010000006">
    <property type="protein sequence ID" value="KAK8854725.1"/>
    <property type="molecule type" value="Genomic_DNA"/>
</dbReference>
<dbReference type="GeneID" id="92180722"/>
<organism evidence="2 3">
    <name type="scientific">Kwoniella newhampshirensis</name>
    <dbReference type="NCBI Taxonomy" id="1651941"/>
    <lineage>
        <taxon>Eukaryota</taxon>
        <taxon>Fungi</taxon>
        <taxon>Dikarya</taxon>
        <taxon>Basidiomycota</taxon>
        <taxon>Agaricomycotina</taxon>
        <taxon>Tremellomycetes</taxon>
        <taxon>Tremellales</taxon>
        <taxon>Cryptococcaceae</taxon>
        <taxon>Kwoniella</taxon>
    </lineage>
</organism>
<dbReference type="Proteomes" id="UP001388673">
    <property type="component" value="Unassembled WGS sequence"/>
</dbReference>
<accession>A0AAW0YZE9</accession>
<feature type="compositionally biased region" description="Low complexity" evidence="1">
    <location>
        <begin position="100"/>
        <end position="109"/>
    </location>
</feature>
<protein>
    <submittedName>
        <fullName evidence="2">Uncharacterized protein</fullName>
    </submittedName>
</protein>
<evidence type="ECO:0000313" key="3">
    <source>
        <dbReference type="Proteomes" id="UP001388673"/>
    </source>
</evidence>
<dbReference type="KEGG" id="kne:92180722"/>
<evidence type="ECO:0000256" key="1">
    <source>
        <dbReference type="SAM" id="MobiDB-lite"/>
    </source>
</evidence>
<gene>
    <name evidence="2" type="ORF">IAR55_003464</name>
</gene>
<comment type="caution">
    <text evidence="2">The sequence shown here is derived from an EMBL/GenBank/DDBJ whole genome shotgun (WGS) entry which is preliminary data.</text>
</comment>